<gene>
    <name evidence="1" type="ORF">Tsumi_06550</name>
</gene>
<dbReference type="InterPro" id="IPR036390">
    <property type="entry name" value="WH_DNA-bd_sf"/>
</dbReference>
<name>A0ABQ0E1F6_9PORP</name>
<dbReference type="RefSeq" id="WP_411915357.1">
    <property type="nucleotide sequence ID" value="NZ_BAAFSF010000001.1"/>
</dbReference>
<protein>
    <submittedName>
        <fullName evidence="1">Transcriptional regulator</fullName>
    </submittedName>
</protein>
<proteinExistence type="predicted"/>
<dbReference type="SUPFAM" id="SSF46785">
    <property type="entry name" value="Winged helix' DNA-binding domain"/>
    <property type="match status" value="1"/>
</dbReference>
<reference evidence="1 2" key="1">
    <citation type="journal article" date="2025" name="Int. J. Syst. Evol. Microbiol.">
        <title>Desulfovibrio falkowii sp. nov., Porphyromonas miyakawae sp. nov., Mediterraneibacter flintii sp. nov. and Owariibacterium komagatae gen. nov., sp. nov., isolated from human faeces.</title>
        <authorList>
            <person name="Hamaguchi T."/>
            <person name="Ohara M."/>
            <person name="Hisatomi A."/>
            <person name="Sekiguchi K."/>
            <person name="Takeda J.I."/>
            <person name="Ueyama J."/>
            <person name="Ito M."/>
            <person name="Nishiwaki H."/>
            <person name="Ogi T."/>
            <person name="Hirayama M."/>
            <person name="Ohkuma M."/>
            <person name="Sakamoto M."/>
            <person name="Ohno K."/>
        </authorList>
    </citation>
    <scope>NUCLEOTIDE SEQUENCE [LARGE SCALE GENOMIC DNA]</scope>
    <source>
        <strain evidence="1 2">13CB11C</strain>
    </source>
</reference>
<sequence length="137" mass="15191">MADSEKLEALFRLHNKRLTPTRKLIYDTLASSDEALTMQDIELLADGVDKSTVSRALHVLGSIGAVHRITDANGLFKFAVTSFEEGMPLVSHIHFSCMKCGKTYCVESVHIPPIHLPDNFKATDYNIVVTGICPYCH</sequence>
<accession>A0ABQ0E1F6</accession>
<dbReference type="EMBL" id="BAAFSF010000001">
    <property type="protein sequence ID" value="GAB1251551.1"/>
    <property type="molecule type" value="Genomic_DNA"/>
</dbReference>
<comment type="caution">
    <text evidence="1">The sequence shown here is derived from an EMBL/GenBank/DDBJ whole genome shotgun (WGS) entry which is preliminary data.</text>
</comment>
<organism evidence="1 2">
    <name type="scientific">Porphyromonas miyakawae</name>
    <dbReference type="NCBI Taxonomy" id="3137470"/>
    <lineage>
        <taxon>Bacteria</taxon>
        <taxon>Pseudomonadati</taxon>
        <taxon>Bacteroidota</taxon>
        <taxon>Bacteroidia</taxon>
        <taxon>Bacteroidales</taxon>
        <taxon>Porphyromonadaceae</taxon>
        <taxon>Porphyromonas</taxon>
    </lineage>
</organism>
<evidence type="ECO:0000313" key="1">
    <source>
        <dbReference type="EMBL" id="GAB1251551.1"/>
    </source>
</evidence>
<dbReference type="Pfam" id="PF01475">
    <property type="entry name" value="FUR"/>
    <property type="match status" value="1"/>
</dbReference>
<dbReference type="InterPro" id="IPR036388">
    <property type="entry name" value="WH-like_DNA-bd_sf"/>
</dbReference>
<evidence type="ECO:0000313" key="2">
    <source>
        <dbReference type="Proteomes" id="UP001628220"/>
    </source>
</evidence>
<dbReference type="Proteomes" id="UP001628220">
    <property type="component" value="Unassembled WGS sequence"/>
</dbReference>
<dbReference type="Gene3D" id="1.10.10.10">
    <property type="entry name" value="Winged helix-like DNA-binding domain superfamily/Winged helix DNA-binding domain"/>
    <property type="match status" value="1"/>
</dbReference>
<keyword evidence="2" id="KW-1185">Reference proteome</keyword>
<dbReference type="InterPro" id="IPR002481">
    <property type="entry name" value="FUR"/>
</dbReference>